<name>A0A7W9BNC9_9RHOB</name>
<dbReference type="Proteomes" id="UP000535415">
    <property type="component" value="Unassembled WGS sequence"/>
</dbReference>
<evidence type="ECO:0008006" key="3">
    <source>
        <dbReference type="Google" id="ProtNLM"/>
    </source>
</evidence>
<gene>
    <name evidence="1" type="ORF">FHS72_003311</name>
</gene>
<dbReference type="RefSeq" id="WP_183530764.1">
    <property type="nucleotide sequence ID" value="NZ_JACIJM010000012.1"/>
</dbReference>
<keyword evidence="2" id="KW-1185">Reference proteome</keyword>
<proteinExistence type="predicted"/>
<dbReference type="Gene3D" id="1.10.10.10">
    <property type="entry name" value="Winged helix-like DNA-binding domain superfamily/Winged helix DNA-binding domain"/>
    <property type="match status" value="1"/>
</dbReference>
<sequence length="124" mass="14448">MLTLKEVATHFALKPDTVARKVRGGDLEAFRINRHYRCEWHQVWACEQGRAPKPAQRERYRTALLTTKMITAKLKVSKKTVAGWVSLGMPTRNVFGAVRYNPHDVTDWLRQKISAELPDMWWVE</sequence>
<organism evidence="1 2">
    <name type="scientific">Yoonia ponticola</name>
    <dbReference type="NCBI Taxonomy" id="1524255"/>
    <lineage>
        <taxon>Bacteria</taxon>
        <taxon>Pseudomonadati</taxon>
        <taxon>Pseudomonadota</taxon>
        <taxon>Alphaproteobacteria</taxon>
        <taxon>Rhodobacterales</taxon>
        <taxon>Paracoccaceae</taxon>
        <taxon>Yoonia</taxon>
    </lineage>
</organism>
<reference evidence="1 2" key="1">
    <citation type="submission" date="2020-08" db="EMBL/GenBank/DDBJ databases">
        <title>Genomic Encyclopedia of Type Strains, Phase IV (KMG-IV): sequencing the most valuable type-strain genomes for metagenomic binning, comparative biology and taxonomic classification.</title>
        <authorList>
            <person name="Goeker M."/>
        </authorList>
    </citation>
    <scope>NUCLEOTIDE SEQUENCE [LARGE SCALE GENOMIC DNA]</scope>
    <source>
        <strain evidence="1 2">DSM 101064</strain>
    </source>
</reference>
<dbReference type="SUPFAM" id="SSF46955">
    <property type="entry name" value="Putative DNA-binding domain"/>
    <property type="match status" value="1"/>
</dbReference>
<dbReference type="EMBL" id="JACIJM010000012">
    <property type="protein sequence ID" value="MBB5723666.1"/>
    <property type="molecule type" value="Genomic_DNA"/>
</dbReference>
<dbReference type="InterPro" id="IPR009061">
    <property type="entry name" value="DNA-bd_dom_put_sf"/>
</dbReference>
<accession>A0A7W9BNC9</accession>
<evidence type="ECO:0000313" key="1">
    <source>
        <dbReference type="EMBL" id="MBB5723666.1"/>
    </source>
</evidence>
<comment type="caution">
    <text evidence="1">The sequence shown here is derived from an EMBL/GenBank/DDBJ whole genome shotgun (WGS) entry which is preliminary data.</text>
</comment>
<dbReference type="AlphaFoldDB" id="A0A7W9BNC9"/>
<dbReference type="InterPro" id="IPR036388">
    <property type="entry name" value="WH-like_DNA-bd_sf"/>
</dbReference>
<protein>
    <recommendedName>
        <fullName evidence="3">DNA-binding protein</fullName>
    </recommendedName>
</protein>
<evidence type="ECO:0000313" key="2">
    <source>
        <dbReference type="Proteomes" id="UP000535415"/>
    </source>
</evidence>